<keyword evidence="1" id="KW-1133">Transmembrane helix</keyword>
<reference evidence="2 3" key="1">
    <citation type="submission" date="2020-11" db="EMBL/GenBank/DDBJ databases">
        <title>Draft genome sequencing of a Lachnospiraceae strain isolated from anoxic soil subjected to BSD treatment.</title>
        <authorList>
            <person name="Uek A."/>
            <person name="Tonouchi A."/>
        </authorList>
    </citation>
    <scope>NUCLEOTIDE SEQUENCE [LARGE SCALE GENOMIC DNA]</scope>
    <source>
        <strain evidence="2 3">TB5</strain>
    </source>
</reference>
<protein>
    <recommendedName>
        <fullName evidence="4">DUF4320 family protein</fullName>
    </recommendedName>
</protein>
<name>A0A7R7EIT4_9FIRM</name>
<proteinExistence type="predicted"/>
<evidence type="ECO:0008006" key="4">
    <source>
        <dbReference type="Google" id="ProtNLM"/>
    </source>
</evidence>
<gene>
    <name evidence="2" type="ORF">bsdtb5_08300</name>
</gene>
<dbReference type="EMBL" id="AP024169">
    <property type="protein sequence ID" value="BCN29535.1"/>
    <property type="molecule type" value="Genomic_DNA"/>
</dbReference>
<dbReference type="Pfam" id="PF14208">
    <property type="entry name" value="DUF4320"/>
    <property type="match status" value="1"/>
</dbReference>
<dbReference type="RefSeq" id="WP_271714806.1">
    <property type="nucleotide sequence ID" value="NZ_AP024169.1"/>
</dbReference>
<dbReference type="AlphaFoldDB" id="A0A7R7EIT4"/>
<keyword evidence="3" id="KW-1185">Reference proteome</keyword>
<evidence type="ECO:0000256" key="1">
    <source>
        <dbReference type="SAM" id="Phobius"/>
    </source>
</evidence>
<sequence length="142" mass="15922">MKNKISKLLKEKNGSTYIDIVVGFLIGCIVIALIIQVVPALVKKNQLNTFATNVSRIISVEGIYNDDVKRKIEEYRKSSEVGNVTVSLDGTEFIENTNKIQLSDPIEVTVTSDYDIALFSFGGFTIPIKNKAETRSEVYWKE</sequence>
<evidence type="ECO:0000313" key="2">
    <source>
        <dbReference type="EMBL" id="BCN29535.1"/>
    </source>
</evidence>
<accession>A0A7R7EIT4</accession>
<dbReference type="Proteomes" id="UP000595897">
    <property type="component" value="Chromosome"/>
</dbReference>
<organism evidence="2 3">
    <name type="scientific">Anaeromicropila herbilytica</name>
    <dbReference type="NCBI Taxonomy" id="2785025"/>
    <lineage>
        <taxon>Bacteria</taxon>
        <taxon>Bacillati</taxon>
        <taxon>Bacillota</taxon>
        <taxon>Clostridia</taxon>
        <taxon>Lachnospirales</taxon>
        <taxon>Lachnospiraceae</taxon>
        <taxon>Anaeromicropila</taxon>
    </lineage>
</organism>
<keyword evidence="1" id="KW-0812">Transmembrane</keyword>
<evidence type="ECO:0000313" key="3">
    <source>
        <dbReference type="Proteomes" id="UP000595897"/>
    </source>
</evidence>
<dbReference type="KEGG" id="ahb:bsdtb5_08300"/>
<feature type="transmembrane region" description="Helical" evidence="1">
    <location>
        <begin position="20"/>
        <end position="42"/>
    </location>
</feature>
<dbReference type="InterPro" id="IPR025469">
    <property type="entry name" value="DUF4320"/>
</dbReference>
<keyword evidence="1" id="KW-0472">Membrane</keyword>